<dbReference type="Proteomes" id="UP000570851">
    <property type="component" value="Unassembled WGS sequence"/>
</dbReference>
<protein>
    <submittedName>
        <fullName evidence="2">PEP-CTERM sorting domain-containing protein</fullName>
    </submittedName>
</protein>
<organism evidence="2 3">
    <name type="scientific">Trichormus variabilis N2B</name>
    <dbReference type="NCBI Taxonomy" id="2681315"/>
    <lineage>
        <taxon>Bacteria</taxon>
        <taxon>Bacillati</taxon>
        <taxon>Cyanobacteriota</taxon>
        <taxon>Cyanophyceae</taxon>
        <taxon>Nostocales</taxon>
        <taxon>Nostocaceae</taxon>
        <taxon>Trichormus</taxon>
    </lineage>
</organism>
<dbReference type="EMBL" id="JACKZP010000125">
    <property type="protein sequence ID" value="MBC1304736.1"/>
    <property type="molecule type" value="Genomic_DNA"/>
</dbReference>
<name>A0ABR6SEX7_ANAVA</name>
<sequence length="270" mass="28271">MNQIILKKISQNMNKISLSLIAGLASSFLLAQPTHAATLGQNLIINGDAEQGLGDSIGNAVGADIPLIPGWTTTGNFSVLEYGATGFEFTNGLGNVVRVNLPDVNVPGPDDRGKNLFFGGASRASSSASQSIDVNSIASVIDAGKAVFDLSGWLGGYDDDDDIATLNITFLGQTNQSLGIANISAPNAAERNNVTGLFLRGTNGFVPAGTRQINVVLNANHTGGRVNDSYADNLSLVITQVPEPTISGLSLLIASGLMTRKLRRSRRQFN</sequence>
<evidence type="ECO:0000313" key="2">
    <source>
        <dbReference type="EMBL" id="MBC1304736.1"/>
    </source>
</evidence>
<feature type="chain" id="PRO_5046225413" evidence="1">
    <location>
        <begin position="32"/>
        <end position="270"/>
    </location>
</feature>
<reference evidence="2 3" key="1">
    <citation type="submission" date="2019-11" db="EMBL/GenBank/DDBJ databases">
        <title>Comparison of genomes from free-living endosymbiotic cyanobacteria isolated from Azolla.</title>
        <authorList>
            <person name="Thiel T."/>
            <person name="Pratte B."/>
        </authorList>
    </citation>
    <scope>NUCLEOTIDE SEQUENCE [LARGE SCALE GENOMIC DNA]</scope>
    <source>
        <strain evidence="2 3">N2B</strain>
    </source>
</reference>
<feature type="signal peptide" evidence="1">
    <location>
        <begin position="1"/>
        <end position="31"/>
    </location>
</feature>
<proteinExistence type="predicted"/>
<keyword evidence="1" id="KW-0732">Signal</keyword>
<evidence type="ECO:0000313" key="3">
    <source>
        <dbReference type="Proteomes" id="UP000570851"/>
    </source>
</evidence>
<accession>A0ABR6SEX7</accession>
<gene>
    <name evidence="2" type="ORF">GNE12_22735</name>
</gene>
<keyword evidence="3" id="KW-1185">Reference proteome</keyword>
<comment type="caution">
    <text evidence="2">The sequence shown here is derived from an EMBL/GenBank/DDBJ whole genome shotgun (WGS) entry which is preliminary data.</text>
</comment>
<evidence type="ECO:0000256" key="1">
    <source>
        <dbReference type="SAM" id="SignalP"/>
    </source>
</evidence>